<dbReference type="RefSeq" id="WP_036375350.1">
    <property type="nucleotide sequence ID" value="NZ_CABIWZ010000010.1"/>
</dbReference>
<dbReference type="Pfam" id="PF06114">
    <property type="entry name" value="Peptidase_M78"/>
    <property type="match status" value="1"/>
</dbReference>
<dbReference type="OrthoDB" id="9816277at2"/>
<reference evidence="2 3" key="1">
    <citation type="submission" date="2015-09" db="EMBL/GenBank/DDBJ databases">
        <authorList>
            <consortium name="Pathogen Informatics"/>
        </authorList>
    </citation>
    <scope>NUCLEOTIDE SEQUENCE [LARGE SCALE GENOMIC DNA]</scope>
    <source>
        <strain evidence="2 3">2789STDY5608828</strain>
    </source>
</reference>
<dbReference type="AlphaFoldDB" id="A0A174AHY6"/>
<evidence type="ECO:0000259" key="1">
    <source>
        <dbReference type="Pfam" id="PF06114"/>
    </source>
</evidence>
<dbReference type="Gene3D" id="1.10.10.2910">
    <property type="match status" value="1"/>
</dbReference>
<name>A0A174AHY6_9FIRM</name>
<dbReference type="EMBL" id="CYYU01000010">
    <property type="protein sequence ID" value="CUN87108.1"/>
    <property type="molecule type" value="Genomic_DNA"/>
</dbReference>
<accession>A0A174AHY6</accession>
<organism evidence="2 3">
    <name type="scientific">Mitsuokella jalaludinii</name>
    <dbReference type="NCBI Taxonomy" id="187979"/>
    <lineage>
        <taxon>Bacteria</taxon>
        <taxon>Bacillati</taxon>
        <taxon>Bacillota</taxon>
        <taxon>Negativicutes</taxon>
        <taxon>Selenomonadales</taxon>
        <taxon>Selenomonadaceae</taxon>
        <taxon>Mitsuokella</taxon>
    </lineage>
</organism>
<feature type="domain" description="IrrE N-terminal-like" evidence="1">
    <location>
        <begin position="25"/>
        <end position="134"/>
    </location>
</feature>
<gene>
    <name evidence="2" type="ORF">ERS852385_01576</name>
</gene>
<evidence type="ECO:0000313" key="3">
    <source>
        <dbReference type="Proteomes" id="UP000095546"/>
    </source>
</evidence>
<evidence type="ECO:0000313" key="2">
    <source>
        <dbReference type="EMBL" id="CUN87108.1"/>
    </source>
</evidence>
<dbReference type="InterPro" id="IPR010359">
    <property type="entry name" value="IrrE_HExxH"/>
</dbReference>
<keyword evidence="3" id="KW-1185">Reference proteome</keyword>
<sequence>MDSIQLYEAVRRIQPSASHAMMALAQELGIHVEFADDYKNLLGMYFNRWHHRFIFLNSRLDEDWLPMVLAHEIGHDQLHRELAKTGLQEFELFRMSSRTEYEANAFASHLLLDNDEVYRLVRAGEDMETISKRLRCNINLMLIKMREMVALGYDLRLTDTADSQFFKKVRA</sequence>
<proteinExistence type="predicted"/>
<dbReference type="eggNOG" id="COG2856">
    <property type="taxonomic scope" value="Bacteria"/>
</dbReference>
<protein>
    <submittedName>
        <fullName evidence="2">Domain of uncharacterized function (DUF955)</fullName>
    </submittedName>
</protein>
<dbReference type="STRING" id="187979.ERS852385_01576"/>
<dbReference type="Proteomes" id="UP000095546">
    <property type="component" value="Unassembled WGS sequence"/>
</dbReference>